<dbReference type="InterPro" id="IPR057326">
    <property type="entry name" value="KR_dom"/>
</dbReference>
<dbReference type="SMART" id="SM00827">
    <property type="entry name" value="PKS_AT"/>
    <property type="match status" value="1"/>
</dbReference>
<dbReference type="InterPro" id="IPR020807">
    <property type="entry name" value="PKS_DH"/>
</dbReference>
<evidence type="ECO:0000259" key="8">
    <source>
        <dbReference type="PROSITE" id="PS52004"/>
    </source>
</evidence>
<keyword evidence="1" id="KW-0596">Phosphopantetheine</keyword>
<accession>A0A8K0WMU6</accession>
<keyword evidence="2" id="KW-0597">Phosphoprotein</keyword>
<reference evidence="10" key="1">
    <citation type="journal article" date="2021" name="Nat. Commun.">
        <title>Genetic determinants of endophytism in the Arabidopsis root mycobiome.</title>
        <authorList>
            <person name="Mesny F."/>
            <person name="Miyauchi S."/>
            <person name="Thiergart T."/>
            <person name="Pickel B."/>
            <person name="Atanasova L."/>
            <person name="Karlsson M."/>
            <person name="Huettel B."/>
            <person name="Barry K.W."/>
            <person name="Haridas S."/>
            <person name="Chen C."/>
            <person name="Bauer D."/>
            <person name="Andreopoulos W."/>
            <person name="Pangilinan J."/>
            <person name="LaButti K."/>
            <person name="Riley R."/>
            <person name="Lipzen A."/>
            <person name="Clum A."/>
            <person name="Drula E."/>
            <person name="Henrissat B."/>
            <person name="Kohler A."/>
            <person name="Grigoriev I.V."/>
            <person name="Martin F.M."/>
            <person name="Hacquard S."/>
        </authorList>
    </citation>
    <scope>NUCLEOTIDE SEQUENCE</scope>
    <source>
        <strain evidence="10">MPI-CAGE-CH-0235</strain>
    </source>
</reference>
<dbReference type="InterPro" id="IPR020841">
    <property type="entry name" value="PKS_Beta-ketoAc_synthase_dom"/>
</dbReference>
<dbReference type="CDD" id="cd00833">
    <property type="entry name" value="PKS"/>
    <property type="match status" value="1"/>
</dbReference>
<feature type="domain" description="Ketosynthase family 3 (KS3)" evidence="8">
    <location>
        <begin position="4"/>
        <end position="444"/>
    </location>
</feature>
<feature type="region of interest" description="N-terminal hotdog fold" evidence="7">
    <location>
        <begin position="961"/>
        <end position="1096"/>
    </location>
</feature>
<dbReference type="PROSITE" id="PS52004">
    <property type="entry name" value="KS3_2"/>
    <property type="match status" value="1"/>
</dbReference>
<dbReference type="InterPro" id="IPR032821">
    <property type="entry name" value="PKS_assoc"/>
</dbReference>
<name>A0A8K0WMU6_9HYPO</name>
<dbReference type="PANTHER" id="PTHR43775:SF20">
    <property type="entry name" value="HYBRID PKS-NRPS SYNTHETASE APDA"/>
    <property type="match status" value="1"/>
</dbReference>
<dbReference type="InterPro" id="IPR014030">
    <property type="entry name" value="Ketoacyl_synth_N"/>
</dbReference>
<protein>
    <recommendedName>
        <fullName evidence="12">Carrier domain-containing protein</fullName>
    </recommendedName>
</protein>
<dbReference type="InterPro" id="IPR042104">
    <property type="entry name" value="PKS_dehydratase_sf"/>
</dbReference>
<dbReference type="Pfam" id="PF14765">
    <property type="entry name" value="PS-DH"/>
    <property type="match status" value="1"/>
</dbReference>
<dbReference type="SUPFAM" id="SSF55048">
    <property type="entry name" value="Probable ACP-binding domain of malonyl-CoA ACP transacylase"/>
    <property type="match status" value="1"/>
</dbReference>
<dbReference type="PROSITE" id="PS52019">
    <property type="entry name" value="PKS_MFAS_DH"/>
    <property type="match status" value="1"/>
</dbReference>
<dbReference type="CDD" id="cd02440">
    <property type="entry name" value="AdoMet_MTases"/>
    <property type="match status" value="1"/>
</dbReference>
<dbReference type="Gene3D" id="3.40.47.10">
    <property type="match status" value="1"/>
</dbReference>
<dbReference type="Proteomes" id="UP000813444">
    <property type="component" value="Unassembled WGS sequence"/>
</dbReference>
<dbReference type="InterPro" id="IPR049900">
    <property type="entry name" value="PKS_mFAS_DH"/>
</dbReference>
<dbReference type="Pfam" id="PF08659">
    <property type="entry name" value="KR"/>
    <property type="match status" value="1"/>
</dbReference>
<dbReference type="InterPro" id="IPR013217">
    <property type="entry name" value="Methyltransf_12"/>
</dbReference>
<dbReference type="GO" id="GO:0008168">
    <property type="term" value="F:methyltransferase activity"/>
    <property type="evidence" value="ECO:0007669"/>
    <property type="project" value="UniProtKB-KW"/>
</dbReference>
<dbReference type="InterPro" id="IPR016035">
    <property type="entry name" value="Acyl_Trfase/lysoPLipase"/>
</dbReference>
<dbReference type="Pfam" id="PF00109">
    <property type="entry name" value="ketoacyl-synt"/>
    <property type="match status" value="1"/>
</dbReference>
<keyword evidence="5" id="KW-0560">Oxidoreductase</keyword>
<comment type="caution">
    <text evidence="7">Lacks conserved residue(s) required for the propagation of feature annotation.</text>
</comment>
<dbReference type="SUPFAM" id="SSF53335">
    <property type="entry name" value="S-adenosyl-L-methionine-dependent methyltransferases"/>
    <property type="match status" value="1"/>
</dbReference>
<dbReference type="SUPFAM" id="SSF52151">
    <property type="entry name" value="FabD/lysophospholipase-like"/>
    <property type="match status" value="1"/>
</dbReference>
<evidence type="ECO:0008006" key="12">
    <source>
        <dbReference type="Google" id="ProtNLM"/>
    </source>
</evidence>
<dbReference type="InterPro" id="IPR049551">
    <property type="entry name" value="PKS_DH_C"/>
</dbReference>
<dbReference type="InterPro" id="IPR029063">
    <property type="entry name" value="SAM-dependent_MTases_sf"/>
</dbReference>
<dbReference type="InterPro" id="IPR014043">
    <property type="entry name" value="Acyl_transferase_dom"/>
</dbReference>
<dbReference type="GO" id="GO:0016491">
    <property type="term" value="F:oxidoreductase activity"/>
    <property type="evidence" value="ECO:0007669"/>
    <property type="project" value="UniProtKB-KW"/>
</dbReference>
<evidence type="ECO:0000256" key="1">
    <source>
        <dbReference type="ARBA" id="ARBA00022450"/>
    </source>
</evidence>
<keyword evidence="11" id="KW-1185">Reference proteome</keyword>
<evidence type="ECO:0000256" key="5">
    <source>
        <dbReference type="ARBA" id="ARBA00023002"/>
    </source>
</evidence>
<dbReference type="Gene3D" id="3.40.366.10">
    <property type="entry name" value="Malonyl-Coenzyme A Acyl Carrier Protein, domain 2"/>
    <property type="match status" value="1"/>
</dbReference>
<evidence type="ECO:0000256" key="2">
    <source>
        <dbReference type="ARBA" id="ARBA00022553"/>
    </source>
</evidence>
<dbReference type="Pfam" id="PF02801">
    <property type="entry name" value="Ketoacyl-synt_C"/>
    <property type="match status" value="1"/>
</dbReference>
<evidence type="ECO:0000256" key="3">
    <source>
        <dbReference type="ARBA" id="ARBA00022603"/>
    </source>
</evidence>
<dbReference type="Gene3D" id="3.40.50.720">
    <property type="entry name" value="NAD(P)-binding Rossmann-like Domain"/>
    <property type="match status" value="2"/>
</dbReference>
<dbReference type="Gene3D" id="3.10.129.110">
    <property type="entry name" value="Polyketide synthase dehydratase"/>
    <property type="match status" value="1"/>
</dbReference>
<dbReference type="SUPFAM" id="SSF53901">
    <property type="entry name" value="Thiolase-like"/>
    <property type="match status" value="1"/>
</dbReference>
<dbReference type="InterPro" id="IPR049552">
    <property type="entry name" value="PKS_DH_N"/>
</dbReference>
<evidence type="ECO:0000256" key="4">
    <source>
        <dbReference type="ARBA" id="ARBA00022679"/>
    </source>
</evidence>
<dbReference type="Pfam" id="PF08242">
    <property type="entry name" value="Methyltransf_12"/>
    <property type="match status" value="1"/>
</dbReference>
<dbReference type="InterPro" id="IPR016039">
    <property type="entry name" value="Thiolase-like"/>
</dbReference>
<dbReference type="InterPro" id="IPR016036">
    <property type="entry name" value="Malonyl_transacylase_ACP-bd"/>
</dbReference>
<evidence type="ECO:0000259" key="9">
    <source>
        <dbReference type="PROSITE" id="PS52019"/>
    </source>
</evidence>
<dbReference type="InterPro" id="IPR018201">
    <property type="entry name" value="Ketoacyl_synth_AS"/>
</dbReference>
<sequence length="2519" mass="272141">MAFSEPIAIIGSGCRFAGDATSPSKLWDLLRSPRDLSSTVPEDRFNAEGFYHDDARYHGHSNVDRSYFLAGDAAPRRFDASFFGVTTAEAKVLDPQIRMLLEVVYEALEDAGHPLRKLRGSDTAVYSGMTTTDYENLLNIDKDAMGIFHVTGASNALASNKLSQFFDWRGPSETINTACSSSLYAVHHAVQQLRSGRSRVAIATGSNLILDPSVYVRDTKSAHKLSPGGRSRMWDAEADGYARGEGVAAVVLKTLRAAEEDGDRIECVIRETAVGQEGRTRDAALPSADAQAHLIRTCYARAGLNLTKPSDRPHFIEANGVGSPTADPVEAEAISAAFFGAGQTPDSEANHLYVGSVKTVLGHTEATAGLASLIKVAQALRHSTIPPNLHFSGAVHPRVEPFYRGVMVPTVATPWPEVAEGSARRASVNSFGFGGANAHAILESYVPSSPRITVSSANFSPFIFSAATEASLVASLEKTSRYLKDKDSSLDLRDLDTLDLRDLAHTLGSRRTRFPLSVALAASSASALSSKIDQALSRAKTKKNGRVGTRALANSSSPKPSLLAIFTCPGAQWPRMGASLLAASPAARAVFDKLQARLDMLPASDRPEWSLLEELHKDTASFQTNDSVISGSLTTAIQILLVDMLRAAGVELTAMVGHSTGEIAAAYAAGVISAEDAMVIAYYRGFHSRNARGPKGDKGAMMVVATTLDDVEDRLSAPEFQGRASVAVINSPSGITISGDSDAIDELVAAFSADKKPNARLKADNAYHSSHMDSVADAYLASLRAQNIQVRNPVAETGASMSWFSAVTDDDVSYHMDSLPGQYWVANLQGQVRFMNAVQRANDYCGPFDLAVEIGPHAVLQRPTLDSIHAISGEGIPYAALMTRSQNDVEVFASGLGAIATQLGEGAVDLQAFETFMAGGGDSTLPEVLSGLPSYSWDHSAEHWHESRFTKAYRNRSGPVHELLGHLTPNSSDAEMRWRHYLCPREVPWLREYRLEGQIVFPVAAFVSAAVEGAVQAVRNAAPVQYIEIRDMTIPKALIFDDEDANMEMIFSLSGIERIDGQRVSAHFNFSAATQEQTEALETCASGEILVYLGEPSPTVLPLREPQELYLMPVKAEDFYSALETLDYGLSGRFVALSGLRRKLGMSTGQIAAVEQSRYLVHPSTLDAAFQSVLLAKSSPNDGAVGGVVVPSKISRVRVNPRLCEASKAVNQNFLFDCWLKEDPETAAAAFSLMAPSALAGDVDVFPHGVNNAMMQLEGVTCVPFSTPAASEDKAPFSKMVWTAAAPDASVGVVDGTVTPEEYRLACILERIAYFYLRTLQRDVPAIHRSRTKGPYVAFFKYAAHVQSQVAGGKLPFWQSEWDNDTTDIIDAISKPFADVIDVQILHTMGRNAAAIVKGDMSVVKIGKMRQMLTDYHEKGLGFPDFQKHLAGLVKQLFLRSPHVDVLEIGAGAGSSTKTILEEAGNIACTSYTYTDISSGFLNTTTASVSSPSVSTPTINSPMIASPIERTDFRALDVNKIQGFKENSYDIIVASFALHATPSLHQTLQSVRRLLRPGGHLIALEAVSDVPARIGASFGVFPGWWLGAADGRSLSPCPPLSTWDKLLRETGFSGCDSTTPDLGANAFVKPLTIFISQAVDPRVSFLRDPLGTTTSPIFKNNELMRRSMDQVVLLGGANPKTWKLTVQLQSLLRPFCNGITTVHKLADLQHLKIAPNTAVLSLLDLDQPVFKNLGNAQWEALKRMLATAKTLLWVTSGRRADEPYANIMPGLVRAAAYEVPGLDVQFFDVEDEARLESRTLAEALLRFRATANWKVEELVGPKTSLLAEREIVLEKSGRTVVPRLMLDDAMNNRYNSARRPLFEHAEPSHQEAIVMFRSLDDGAYYMRRSPVAAPSPFTLGVDVTHSLVASIRAAGSGYLFLALGRARKNKERVVAFSTANASVIATSTHVRIPSSIPAGSESQFLCLVAAHLAAEEALRGVRPGDSVMVHEPEGHLKTIFGEKAQEKRITLKFTSVRPGNAHCTVIQPNAPQRVLRRLIPEDVSLFLDLSSLVAGESRLPSVNIADGLRSALPAYVRTENFQSIFGTVSRQPLAEHAAANQAGLERAVAEAKLDFLASTKLDVRYRVHGAHDLSEITEGLAPQSVVDWTIGEPIPTMVQPVDSSNLFDDNKTYWLVGMSGSLGLSLCEWMVRHGARNLVISSRTPVIGESWLRRLADAGATIEVHSSDVTKEDEVVALYQGISSRLPPLGGVAYGAMVFEEAPLADMSLDKFNKIIAPKVDGAGHLSAVLKDAPLDFFIFFSSMIAVSGSPNHAALCAGNAFMASLAEQRRRQGLAACVVHTGPIMGMGRMVGREREPPSSAELMGKWVRCSEQDLHQQFAEAVLAGRPGSHHAVEITLGLRQAKPTDDVEAIWAHNPVMGHYVLPRSTLDPTSQTPALTPWRRSVNGNTGRFELPWSPTMPVRINSNRKFSVTGIAGLPGLGATPAIPRIDTSSPGLGGGPLTTPLWGVLRRHSISLQ</sequence>
<dbReference type="Gene3D" id="3.40.50.150">
    <property type="entry name" value="Vaccinia Virus protein VP39"/>
    <property type="match status" value="1"/>
</dbReference>
<dbReference type="SMART" id="SM00822">
    <property type="entry name" value="PKS_KR"/>
    <property type="match status" value="1"/>
</dbReference>
<dbReference type="Pfam" id="PF00698">
    <property type="entry name" value="Acyl_transf_1"/>
    <property type="match status" value="1"/>
</dbReference>
<dbReference type="InterPro" id="IPR013968">
    <property type="entry name" value="PKS_KR"/>
</dbReference>
<dbReference type="InterPro" id="IPR050091">
    <property type="entry name" value="PKS_NRPS_Biosynth_Enz"/>
</dbReference>
<gene>
    <name evidence="10" type="ORF">B0I35DRAFT_481428</name>
</gene>
<keyword evidence="6" id="KW-0511">Multifunctional enzyme</keyword>
<evidence type="ECO:0000313" key="10">
    <source>
        <dbReference type="EMBL" id="KAH7311468.1"/>
    </source>
</evidence>
<dbReference type="InterPro" id="IPR036291">
    <property type="entry name" value="NAD(P)-bd_dom_sf"/>
</dbReference>
<feature type="domain" description="PKS/mFAS DH" evidence="9">
    <location>
        <begin position="961"/>
        <end position="1271"/>
    </location>
</feature>
<dbReference type="EMBL" id="JAGPNK010000011">
    <property type="protein sequence ID" value="KAH7311468.1"/>
    <property type="molecule type" value="Genomic_DNA"/>
</dbReference>
<evidence type="ECO:0000256" key="7">
    <source>
        <dbReference type="PROSITE-ProRule" id="PRU01363"/>
    </source>
</evidence>
<dbReference type="GO" id="GO:0004312">
    <property type="term" value="F:fatty acid synthase activity"/>
    <property type="evidence" value="ECO:0007669"/>
    <property type="project" value="TreeGrafter"/>
</dbReference>
<proteinExistence type="predicted"/>
<organism evidence="10 11">
    <name type="scientific">Stachybotrys elegans</name>
    <dbReference type="NCBI Taxonomy" id="80388"/>
    <lineage>
        <taxon>Eukaryota</taxon>
        <taxon>Fungi</taxon>
        <taxon>Dikarya</taxon>
        <taxon>Ascomycota</taxon>
        <taxon>Pezizomycotina</taxon>
        <taxon>Sordariomycetes</taxon>
        <taxon>Hypocreomycetidae</taxon>
        <taxon>Hypocreales</taxon>
        <taxon>Stachybotryaceae</taxon>
        <taxon>Stachybotrys</taxon>
    </lineage>
</organism>
<keyword evidence="4" id="KW-0808">Transferase</keyword>
<dbReference type="SMART" id="SM00826">
    <property type="entry name" value="PKS_DH"/>
    <property type="match status" value="1"/>
</dbReference>
<dbReference type="SUPFAM" id="SSF51735">
    <property type="entry name" value="NAD(P)-binding Rossmann-fold domains"/>
    <property type="match status" value="1"/>
</dbReference>
<feature type="region of interest" description="C-terminal hotdog fold" evidence="7">
    <location>
        <begin position="1111"/>
        <end position="1271"/>
    </location>
</feature>
<dbReference type="PROSITE" id="PS00606">
    <property type="entry name" value="KS3_1"/>
    <property type="match status" value="1"/>
</dbReference>
<dbReference type="SMART" id="SM00825">
    <property type="entry name" value="PKS_KS"/>
    <property type="match status" value="1"/>
</dbReference>
<dbReference type="GO" id="GO:0044550">
    <property type="term" value="P:secondary metabolite biosynthetic process"/>
    <property type="evidence" value="ECO:0007669"/>
    <property type="project" value="TreeGrafter"/>
</dbReference>
<dbReference type="Pfam" id="PF21089">
    <property type="entry name" value="PKS_DH_N"/>
    <property type="match status" value="1"/>
</dbReference>
<keyword evidence="3" id="KW-0489">Methyltransferase</keyword>
<dbReference type="GO" id="GO:0004315">
    <property type="term" value="F:3-oxoacyl-[acyl-carrier-protein] synthase activity"/>
    <property type="evidence" value="ECO:0007669"/>
    <property type="project" value="InterPro"/>
</dbReference>
<dbReference type="GO" id="GO:0032259">
    <property type="term" value="P:methylation"/>
    <property type="evidence" value="ECO:0007669"/>
    <property type="project" value="UniProtKB-KW"/>
</dbReference>
<dbReference type="OrthoDB" id="329835at2759"/>
<evidence type="ECO:0000313" key="11">
    <source>
        <dbReference type="Proteomes" id="UP000813444"/>
    </source>
</evidence>
<dbReference type="Pfam" id="PF16197">
    <property type="entry name" value="KAsynt_C_assoc"/>
    <property type="match status" value="1"/>
</dbReference>
<dbReference type="PANTHER" id="PTHR43775">
    <property type="entry name" value="FATTY ACID SYNTHASE"/>
    <property type="match status" value="1"/>
</dbReference>
<comment type="caution">
    <text evidence="10">The sequence shown here is derived from an EMBL/GenBank/DDBJ whole genome shotgun (WGS) entry which is preliminary data.</text>
</comment>
<dbReference type="InterPro" id="IPR001227">
    <property type="entry name" value="Ac_transferase_dom_sf"/>
</dbReference>
<dbReference type="GO" id="GO:0006633">
    <property type="term" value="P:fatty acid biosynthetic process"/>
    <property type="evidence" value="ECO:0007669"/>
    <property type="project" value="InterPro"/>
</dbReference>
<dbReference type="InterPro" id="IPR014031">
    <property type="entry name" value="Ketoacyl_synth_C"/>
</dbReference>
<evidence type="ECO:0000256" key="6">
    <source>
        <dbReference type="ARBA" id="ARBA00023268"/>
    </source>
</evidence>